<organism evidence="7 8">
    <name type="scientific">Sporomusa malonica</name>
    <dbReference type="NCBI Taxonomy" id="112901"/>
    <lineage>
        <taxon>Bacteria</taxon>
        <taxon>Bacillati</taxon>
        <taxon>Bacillota</taxon>
        <taxon>Negativicutes</taxon>
        <taxon>Selenomonadales</taxon>
        <taxon>Sporomusaceae</taxon>
        <taxon>Sporomusa</taxon>
    </lineage>
</organism>
<dbReference type="Proteomes" id="UP000192738">
    <property type="component" value="Unassembled WGS sequence"/>
</dbReference>
<feature type="domain" description="D-isomer specific 2-hydroxyacid dehydrogenase NAD-binding" evidence="6">
    <location>
        <begin position="108"/>
        <end position="294"/>
    </location>
</feature>
<reference evidence="7 8" key="1">
    <citation type="submission" date="2017-04" db="EMBL/GenBank/DDBJ databases">
        <authorList>
            <person name="Afonso C.L."/>
            <person name="Miller P.J."/>
            <person name="Scott M.A."/>
            <person name="Spackman E."/>
            <person name="Goraichik I."/>
            <person name="Dimitrov K.M."/>
            <person name="Suarez D.L."/>
            <person name="Swayne D.E."/>
        </authorList>
    </citation>
    <scope>NUCLEOTIDE SEQUENCE [LARGE SCALE GENOMIC DNA]</scope>
    <source>
        <strain evidence="7 8">DSM 5090</strain>
    </source>
</reference>
<gene>
    <name evidence="7" type="ORF">SAMN04488500_113131</name>
</gene>
<dbReference type="OrthoDB" id="9805416at2"/>
<accession>A0A1W2D622</accession>
<evidence type="ECO:0000259" key="6">
    <source>
        <dbReference type="Pfam" id="PF02826"/>
    </source>
</evidence>
<name>A0A1W2D622_9FIRM</name>
<keyword evidence="3" id="KW-0520">NAD</keyword>
<evidence type="ECO:0000256" key="4">
    <source>
        <dbReference type="RuleBase" id="RU003719"/>
    </source>
</evidence>
<dbReference type="GO" id="GO:0051287">
    <property type="term" value="F:NAD binding"/>
    <property type="evidence" value="ECO:0007669"/>
    <property type="project" value="InterPro"/>
</dbReference>
<evidence type="ECO:0000313" key="7">
    <source>
        <dbReference type="EMBL" id="SMC92614.1"/>
    </source>
</evidence>
<dbReference type="InterPro" id="IPR029753">
    <property type="entry name" value="D-isomer_DH_CS"/>
</dbReference>
<dbReference type="Pfam" id="PF02826">
    <property type="entry name" value="2-Hacid_dh_C"/>
    <property type="match status" value="1"/>
</dbReference>
<evidence type="ECO:0000259" key="5">
    <source>
        <dbReference type="Pfam" id="PF00389"/>
    </source>
</evidence>
<dbReference type="PROSITE" id="PS00670">
    <property type="entry name" value="D_2_HYDROXYACID_DH_2"/>
    <property type="match status" value="1"/>
</dbReference>
<keyword evidence="8" id="KW-1185">Reference proteome</keyword>
<dbReference type="PANTHER" id="PTHR43761">
    <property type="entry name" value="D-ISOMER SPECIFIC 2-HYDROXYACID DEHYDROGENASE FAMILY PROTEIN (AFU_ORTHOLOGUE AFUA_1G13630)"/>
    <property type="match status" value="1"/>
</dbReference>
<dbReference type="Pfam" id="PF00389">
    <property type="entry name" value="2-Hacid_dh"/>
    <property type="match status" value="1"/>
</dbReference>
<evidence type="ECO:0000256" key="2">
    <source>
        <dbReference type="ARBA" id="ARBA00023002"/>
    </source>
</evidence>
<evidence type="ECO:0000256" key="1">
    <source>
        <dbReference type="ARBA" id="ARBA00005854"/>
    </source>
</evidence>
<dbReference type="EMBL" id="FWXI01000013">
    <property type="protein sequence ID" value="SMC92614.1"/>
    <property type="molecule type" value="Genomic_DNA"/>
</dbReference>
<evidence type="ECO:0000313" key="8">
    <source>
        <dbReference type="Proteomes" id="UP000192738"/>
    </source>
</evidence>
<dbReference type="GO" id="GO:0004617">
    <property type="term" value="F:phosphoglycerate dehydrogenase activity"/>
    <property type="evidence" value="ECO:0007669"/>
    <property type="project" value="UniProtKB-ARBA"/>
</dbReference>
<dbReference type="STRING" id="112901.SAMN04488500_113131"/>
<dbReference type="Gene3D" id="3.40.50.720">
    <property type="entry name" value="NAD(P)-binding Rossmann-like Domain"/>
    <property type="match status" value="2"/>
</dbReference>
<proteinExistence type="inferred from homology"/>
<dbReference type="InterPro" id="IPR006140">
    <property type="entry name" value="D-isomer_DH_NAD-bd"/>
</dbReference>
<feature type="domain" description="D-isomer specific 2-hydroxyacid dehydrogenase catalytic" evidence="5">
    <location>
        <begin position="24"/>
        <end position="326"/>
    </location>
</feature>
<dbReference type="CDD" id="cd12175">
    <property type="entry name" value="2-Hacid_dh_11"/>
    <property type="match status" value="1"/>
</dbReference>
<dbReference type="PANTHER" id="PTHR43761:SF1">
    <property type="entry name" value="D-ISOMER SPECIFIC 2-HYDROXYACID DEHYDROGENASE CATALYTIC DOMAIN-CONTAINING PROTEIN-RELATED"/>
    <property type="match status" value="1"/>
</dbReference>
<protein>
    <submittedName>
        <fullName evidence="7">D-3-phosphoglycerate dehydrogenase</fullName>
    </submittedName>
</protein>
<dbReference type="GO" id="GO:0047545">
    <property type="term" value="F:(S)-2-hydroxyglutarate dehydrogenase activity"/>
    <property type="evidence" value="ECO:0007669"/>
    <property type="project" value="UniProtKB-ARBA"/>
</dbReference>
<dbReference type="SUPFAM" id="SSF52283">
    <property type="entry name" value="Formate/glycerate dehydrogenase catalytic domain-like"/>
    <property type="match status" value="1"/>
</dbReference>
<evidence type="ECO:0000256" key="3">
    <source>
        <dbReference type="ARBA" id="ARBA00023027"/>
    </source>
</evidence>
<dbReference type="RefSeq" id="WP_084576822.1">
    <property type="nucleotide sequence ID" value="NZ_CP155572.1"/>
</dbReference>
<dbReference type="FunFam" id="3.40.50.720:FF:000041">
    <property type="entry name" value="D-3-phosphoglycerate dehydrogenase"/>
    <property type="match status" value="1"/>
</dbReference>
<keyword evidence="2 4" id="KW-0560">Oxidoreductase</keyword>
<dbReference type="GO" id="GO:0006564">
    <property type="term" value="P:L-serine biosynthetic process"/>
    <property type="evidence" value="ECO:0007669"/>
    <property type="project" value="UniProtKB-ARBA"/>
</dbReference>
<sequence length="327" mass="35268">MAIVISAMPKWRFDASQVALPEDWDIRFINPSTDEELILACKEADYLLVPASTPEINANVLRNMTHIKLIQSVGAGFDRIDTQTAATLKIPVANVPGKNAKSVAEFTIGLMIALQRQILVADREIKAGRYQEIRKILFKQGLSDIEGSKVGLIGLGSISQHVAKILNVLGASVSYYTVRKKLPATEAQLQVSYKSLEALLAESDIVSLHVPLDDTTRGLIGHRELELMSPGSLLINTARGEVVDQTALAHMLETGRIGGAAIDVFAPEPPGPENPLLNLSPAARERLVVTPHIAGVTVGAMRKMLQASLENIARAISGQPPVNIVNM</sequence>
<comment type="similarity">
    <text evidence="1 4">Belongs to the D-isomer specific 2-hydroxyacid dehydrogenase family.</text>
</comment>
<dbReference type="AlphaFoldDB" id="A0A1W2D622"/>
<dbReference type="InterPro" id="IPR036291">
    <property type="entry name" value="NAD(P)-bd_dom_sf"/>
</dbReference>
<dbReference type="SUPFAM" id="SSF51735">
    <property type="entry name" value="NAD(P)-binding Rossmann-fold domains"/>
    <property type="match status" value="1"/>
</dbReference>
<dbReference type="InterPro" id="IPR006139">
    <property type="entry name" value="D-isomer_2_OHA_DH_cat_dom"/>
</dbReference>
<dbReference type="InterPro" id="IPR050418">
    <property type="entry name" value="D-iso_2-hydroxyacid_DH_PdxB"/>
</dbReference>